<gene>
    <name evidence="3" type="ORF">AV903_15665</name>
</gene>
<dbReference type="AlphaFoldDB" id="A0A345CUL3"/>
<dbReference type="Proteomes" id="UP000264980">
    <property type="component" value="Chromosome"/>
</dbReference>
<evidence type="ECO:0000313" key="4">
    <source>
        <dbReference type="Proteomes" id="UP000264980"/>
    </source>
</evidence>
<dbReference type="Pfam" id="PF07484">
    <property type="entry name" value="Collar"/>
    <property type="match status" value="1"/>
</dbReference>
<dbReference type="RefSeq" id="WP_233481492.1">
    <property type="nucleotide sequence ID" value="NZ_CP013970.1"/>
</dbReference>
<evidence type="ECO:0000313" key="3">
    <source>
        <dbReference type="EMBL" id="AXF77130.1"/>
    </source>
</evidence>
<accession>A0A345CUL3</accession>
<reference evidence="3 4" key="1">
    <citation type="submission" date="2016-01" db="EMBL/GenBank/DDBJ databases">
        <authorList>
            <person name="Oliw E.H."/>
        </authorList>
    </citation>
    <scope>NUCLEOTIDE SEQUENCE [LARGE SCALE GENOMIC DNA]</scope>
    <source>
        <strain evidence="3 4">MDcuke</strain>
    </source>
</reference>
<name>A0A345CUL3_9GAMM</name>
<protein>
    <submittedName>
        <fullName evidence="3">Phage tail protein</fullName>
    </submittedName>
</protein>
<dbReference type="InterPro" id="IPR037053">
    <property type="entry name" value="Phage_tail_collar_dom_sf"/>
</dbReference>
<dbReference type="EMBL" id="CP013970">
    <property type="protein sequence ID" value="AXF77130.1"/>
    <property type="molecule type" value="Genomic_DNA"/>
</dbReference>
<dbReference type="PANTHER" id="PTHR35191:SF1">
    <property type="entry name" value="PROPHAGE SIDE TAIL FIBER PROTEIN HOMOLOG STFQ-RELATED"/>
    <property type="match status" value="1"/>
</dbReference>
<dbReference type="PANTHER" id="PTHR35191">
    <property type="entry name" value="PROPHAGE SIDE TAIL FIBER PROTEIN HOMOLOG STFQ-RELATED"/>
    <property type="match status" value="1"/>
</dbReference>
<sequence>MTAKYFAILTNQGAARLANAAALGTKLNLTQMAVGDANGTLPTPDPAQTKLINQKRIAPLNLLTVDPANTSQIIAEQIIPENEGGFWIREIGLYDDDGILIAVANCPETYKPQLQEGSGRTQTIRMILIVSSTSAITLKIDPSVVLATRQYVDDKIIEVKAYADSLLAAHLAAANPHPQYLQISDIAKYTPVGVPLPFPSATPPTGWLKCNGAAFDKVKYPGLAAVFPSGNLPDLRGEFIRGWDDGRGINSSQALLGWAAGMLEKHRHYVVSNTDYESSDEWELGVIVKSTYAQGRGLDAGSPGSLIASPTLHTRGRIGNTGGAETRPRSIAFNYIVRAA</sequence>
<proteinExistence type="predicted"/>
<feature type="domain" description="Phage tail fibre protein N-terminal" evidence="2">
    <location>
        <begin position="1"/>
        <end position="150"/>
    </location>
</feature>
<dbReference type="Gene3D" id="3.90.1340.10">
    <property type="entry name" value="Phage tail collar domain"/>
    <property type="match status" value="1"/>
</dbReference>
<dbReference type="Pfam" id="PF12571">
    <property type="entry name" value="Phage_tail_fib"/>
    <property type="match status" value="1"/>
</dbReference>
<dbReference type="SUPFAM" id="SSF88874">
    <property type="entry name" value="Receptor-binding domain of short tail fibre protein gp12"/>
    <property type="match status" value="1"/>
</dbReference>
<dbReference type="InterPro" id="IPR051934">
    <property type="entry name" value="Phage_Tail_Fiber_Structural"/>
</dbReference>
<feature type="domain" description="Phage tail collar" evidence="1">
    <location>
        <begin position="193"/>
        <end position="240"/>
    </location>
</feature>
<dbReference type="InterPro" id="IPR022225">
    <property type="entry name" value="Phage_tail_fibre_N"/>
</dbReference>
<organism evidence="3 4">
    <name type="scientific">Erwinia tracheiphila</name>
    <dbReference type="NCBI Taxonomy" id="65700"/>
    <lineage>
        <taxon>Bacteria</taxon>
        <taxon>Pseudomonadati</taxon>
        <taxon>Pseudomonadota</taxon>
        <taxon>Gammaproteobacteria</taxon>
        <taxon>Enterobacterales</taxon>
        <taxon>Erwiniaceae</taxon>
        <taxon>Erwinia</taxon>
    </lineage>
</organism>
<evidence type="ECO:0000259" key="2">
    <source>
        <dbReference type="Pfam" id="PF12571"/>
    </source>
</evidence>
<dbReference type="InterPro" id="IPR011083">
    <property type="entry name" value="Phage_tail_collar_dom"/>
</dbReference>
<evidence type="ECO:0000259" key="1">
    <source>
        <dbReference type="Pfam" id="PF07484"/>
    </source>
</evidence>